<dbReference type="EMBL" id="JAUEPO010000003">
    <property type="protein sequence ID" value="KAK3327956.1"/>
    <property type="molecule type" value="Genomic_DNA"/>
</dbReference>
<dbReference type="Proteomes" id="UP001286456">
    <property type="component" value="Unassembled WGS sequence"/>
</dbReference>
<sequence length="171" mass="18958">MDMPLTPEDTEDYIRFAARSRTHSFGFPFLLKDFTGGKSRTRAKQENTKNAGALLSPSSIHVPGSASQGRSIPQLSVRSTLGSQVESGSRGRVVSSARRSPHSWREPSPDVWSIEEEMEDGVDEGMQGNTFEEEHEPGRVMGTRAIKIRAAKPKKRVRFVLPAEGNMMEID</sequence>
<gene>
    <name evidence="2" type="ORF">B0T19DRAFT_423241</name>
</gene>
<proteinExistence type="predicted"/>
<name>A0AAE0IMM6_9PEZI</name>
<protein>
    <submittedName>
        <fullName evidence="2">Uncharacterized protein</fullName>
    </submittedName>
</protein>
<feature type="compositionally biased region" description="Low complexity" evidence="1">
    <location>
        <begin position="82"/>
        <end position="98"/>
    </location>
</feature>
<comment type="caution">
    <text evidence="2">The sequence shown here is derived from an EMBL/GenBank/DDBJ whole genome shotgun (WGS) entry which is preliminary data.</text>
</comment>
<organism evidence="2 3">
    <name type="scientific">Cercophora scortea</name>
    <dbReference type="NCBI Taxonomy" id="314031"/>
    <lineage>
        <taxon>Eukaryota</taxon>
        <taxon>Fungi</taxon>
        <taxon>Dikarya</taxon>
        <taxon>Ascomycota</taxon>
        <taxon>Pezizomycotina</taxon>
        <taxon>Sordariomycetes</taxon>
        <taxon>Sordariomycetidae</taxon>
        <taxon>Sordariales</taxon>
        <taxon>Lasiosphaeriaceae</taxon>
        <taxon>Cercophora</taxon>
    </lineage>
</organism>
<accession>A0AAE0IMM6</accession>
<evidence type="ECO:0000313" key="2">
    <source>
        <dbReference type="EMBL" id="KAK3327956.1"/>
    </source>
</evidence>
<feature type="region of interest" description="Disordered" evidence="1">
    <location>
        <begin position="37"/>
        <end position="113"/>
    </location>
</feature>
<reference evidence="2" key="2">
    <citation type="submission" date="2023-06" db="EMBL/GenBank/DDBJ databases">
        <authorList>
            <consortium name="Lawrence Berkeley National Laboratory"/>
            <person name="Haridas S."/>
            <person name="Hensen N."/>
            <person name="Bonometti L."/>
            <person name="Westerberg I."/>
            <person name="Brannstrom I.O."/>
            <person name="Guillou S."/>
            <person name="Cros-Aarteil S."/>
            <person name="Calhoun S."/>
            <person name="Kuo A."/>
            <person name="Mondo S."/>
            <person name="Pangilinan J."/>
            <person name="Riley R."/>
            <person name="Labutti K."/>
            <person name="Andreopoulos B."/>
            <person name="Lipzen A."/>
            <person name="Chen C."/>
            <person name="Yanf M."/>
            <person name="Daum C."/>
            <person name="Ng V."/>
            <person name="Clum A."/>
            <person name="Steindorff A."/>
            <person name="Ohm R."/>
            <person name="Martin F."/>
            <person name="Silar P."/>
            <person name="Natvig D."/>
            <person name="Lalanne C."/>
            <person name="Gautier V."/>
            <person name="Ament-Velasquez S.L."/>
            <person name="Kruys A."/>
            <person name="Hutchinson M.I."/>
            <person name="Powell A.J."/>
            <person name="Barry K."/>
            <person name="Miller A.N."/>
            <person name="Grigoriev I.V."/>
            <person name="Debuchy R."/>
            <person name="Gladieux P."/>
            <person name="Thoren M.H."/>
            <person name="Johannesson H."/>
        </authorList>
    </citation>
    <scope>NUCLEOTIDE SEQUENCE</scope>
    <source>
        <strain evidence="2">SMH4131-1</strain>
    </source>
</reference>
<reference evidence="2" key="1">
    <citation type="journal article" date="2023" name="Mol. Phylogenet. Evol.">
        <title>Genome-scale phylogeny and comparative genomics of the fungal order Sordariales.</title>
        <authorList>
            <person name="Hensen N."/>
            <person name="Bonometti L."/>
            <person name="Westerberg I."/>
            <person name="Brannstrom I.O."/>
            <person name="Guillou S."/>
            <person name="Cros-Aarteil S."/>
            <person name="Calhoun S."/>
            <person name="Haridas S."/>
            <person name="Kuo A."/>
            <person name="Mondo S."/>
            <person name="Pangilinan J."/>
            <person name="Riley R."/>
            <person name="LaButti K."/>
            <person name="Andreopoulos B."/>
            <person name="Lipzen A."/>
            <person name="Chen C."/>
            <person name="Yan M."/>
            <person name="Daum C."/>
            <person name="Ng V."/>
            <person name="Clum A."/>
            <person name="Steindorff A."/>
            <person name="Ohm R.A."/>
            <person name="Martin F."/>
            <person name="Silar P."/>
            <person name="Natvig D.O."/>
            <person name="Lalanne C."/>
            <person name="Gautier V."/>
            <person name="Ament-Velasquez S.L."/>
            <person name="Kruys A."/>
            <person name="Hutchinson M.I."/>
            <person name="Powell A.J."/>
            <person name="Barry K."/>
            <person name="Miller A.N."/>
            <person name="Grigoriev I.V."/>
            <person name="Debuchy R."/>
            <person name="Gladieux P."/>
            <person name="Hiltunen Thoren M."/>
            <person name="Johannesson H."/>
        </authorList>
    </citation>
    <scope>NUCLEOTIDE SEQUENCE</scope>
    <source>
        <strain evidence="2">SMH4131-1</strain>
    </source>
</reference>
<keyword evidence="3" id="KW-1185">Reference proteome</keyword>
<evidence type="ECO:0000313" key="3">
    <source>
        <dbReference type="Proteomes" id="UP001286456"/>
    </source>
</evidence>
<dbReference type="AlphaFoldDB" id="A0AAE0IMM6"/>
<evidence type="ECO:0000256" key="1">
    <source>
        <dbReference type="SAM" id="MobiDB-lite"/>
    </source>
</evidence>
<feature type="compositionally biased region" description="Polar residues" evidence="1">
    <location>
        <begin position="65"/>
        <end position="81"/>
    </location>
</feature>